<dbReference type="GO" id="GO:0070492">
    <property type="term" value="F:oligosaccharide binding"/>
    <property type="evidence" value="ECO:0007669"/>
    <property type="project" value="TreeGrafter"/>
</dbReference>
<feature type="domain" description="GH18" evidence="3">
    <location>
        <begin position="98"/>
        <end position="422"/>
    </location>
</feature>
<dbReference type="EMBL" id="FRAF01000021">
    <property type="protein sequence ID" value="SHK73207.1"/>
    <property type="molecule type" value="Genomic_DNA"/>
</dbReference>
<dbReference type="Gene3D" id="3.10.50.10">
    <property type="match status" value="1"/>
</dbReference>
<reference evidence="5" key="1">
    <citation type="submission" date="2016-11" db="EMBL/GenBank/DDBJ databases">
        <authorList>
            <person name="Varghese N."/>
            <person name="Submissions S."/>
        </authorList>
    </citation>
    <scope>NUCLEOTIDE SEQUENCE [LARGE SCALE GENOMIC DNA]</scope>
    <source>
        <strain evidence="5">USBA-503</strain>
    </source>
</reference>
<keyword evidence="1" id="KW-0326">Glycosidase</keyword>
<dbReference type="RefSeq" id="WP_072874762.1">
    <property type="nucleotide sequence ID" value="NZ_FRAF01000021.1"/>
</dbReference>
<dbReference type="SMART" id="SM00257">
    <property type="entry name" value="LysM"/>
    <property type="match status" value="2"/>
</dbReference>
<evidence type="ECO:0000259" key="2">
    <source>
        <dbReference type="PROSITE" id="PS51782"/>
    </source>
</evidence>
<keyword evidence="5" id="KW-1185">Reference proteome</keyword>
<dbReference type="SMART" id="SM00636">
    <property type="entry name" value="Glyco_18"/>
    <property type="match status" value="1"/>
</dbReference>
<dbReference type="PANTHER" id="PTHR46066">
    <property type="entry name" value="CHITINASE DOMAIN-CONTAINING PROTEIN 1 FAMILY MEMBER"/>
    <property type="match status" value="1"/>
</dbReference>
<sequence length="422" mass="46956">MRLVVVQNGDTLSSIAKKMGVDVEEIAVQNALPSEKVVAGQTLVVPGGRSYVWMPGDTFSGVAERYGLTVETLRSSNKGIANPQPGDILELPSQQKGGVVVAGFLELTTPDQDAKNVKKFAPVSTSIGLFSQGMTSNGQIVPANDASALQAFEQTRSVPAAVFSNWIGEQFSADALRVMLQSDTEQQKYLNTLLDILDRKAYKAVIIDFEMIPGSLHTSFLIFIEQLSGYLQQRNIPLLICMMPITLNDNPNASGLASYDYSALQAYADYLIVMAYNWHWGTGRPGPIAPFMNVASSIEYALSQVPRQQLLLGLIRYAYDWLVPFQTGEVAGVIGVQDAVQIAIRENIPIQFDRRSLTPWFAYQDKKGRIHELWFEDARSLQLKLQLVEYFSLAGIAPWQYEQRFPQFVPMLQDNFQSVNWL</sequence>
<gene>
    <name evidence="4" type="ORF">SAMN05443507_12116</name>
</gene>
<evidence type="ECO:0000313" key="4">
    <source>
        <dbReference type="EMBL" id="SHK73207.1"/>
    </source>
</evidence>
<feature type="domain" description="LysM" evidence="2">
    <location>
        <begin position="2"/>
        <end position="45"/>
    </location>
</feature>
<dbReference type="CDD" id="cd00118">
    <property type="entry name" value="LysM"/>
    <property type="match status" value="2"/>
</dbReference>
<dbReference type="InterPro" id="IPR029070">
    <property type="entry name" value="Chitinase_insertion_sf"/>
</dbReference>
<dbReference type="GO" id="GO:0005975">
    <property type="term" value="P:carbohydrate metabolic process"/>
    <property type="evidence" value="ECO:0007669"/>
    <property type="project" value="InterPro"/>
</dbReference>
<protein>
    <submittedName>
        <fullName evidence="4">Spore germination protein</fullName>
    </submittedName>
</protein>
<dbReference type="InterPro" id="IPR018392">
    <property type="entry name" value="LysM"/>
</dbReference>
<dbReference type="Pfam" id="PF00704">
    <property type="entry name" value="Glyco_hydro_18"/>
    <property type="match status" value="1"/>
</dbReference>
<dbReference type="Proteomes" id="UP000184016">
    <property type="component" value="Unassembled WGS sequence"/>
</dbReference>
<dbReference type="Gene3D" id="3.20.20.80">
    <property type="entry name" value="Glycosidases"/>
    <property type="match status" value="1"/>
</dbReference>
<evidence type="ECO:0000256" key="1">
    <source>
        <dbReference type="ARBA" id="ARBA00023295"/>
    </source>
</evidence>
<dbReference type="STRING" id="1830138.SAMN05443507_12116"/>
<evidence type="ECO:0000259" key="3">
    <source>
        <dbReference type="PROSITE" id="PS51910"/>
    </source>
</evidence>
<accession>A0A1M6UVF8</accession>
<dbReference type="GO" id="GO:0008061">
    <property type="term" value="F:chitin binding"/>
    <property type="evidence" value="ECO:0007669"/>
    <property type="project" value="InterPro"/>
</dbReference>
<dbReference type="InterPro" id="IPR001223">
    <property type="entry name" value="Glyco_hydro18_cat"/>
</dbReference>
<dbReference type="InterPro" id="IPR036779">
    <property type="entry name" value="LysM_dom_sf"/>
</dbReference>
<dbReference type="OrthoDB" id="9769314at2"/>
<name>A0A1M6UVF8_9BACL</name>
<dbReference type="PANTHER" id="PTHR46066:SF2">
    <property type="entry name" value="CHITINASE DOMAIN-CONTAINING PROTEIN 1"/>
    <property type="match status" value="1"/>
</dbReference>
<dbReference type="GO" id="GO:0012505">
    <property type="term" value="C:endomembrane system"/>
    <property type="evidence" value="ECO:0007669"/>
    <property type="project" value="TreeGrafter"/>
</dbReference>
<dbReference type="Gene3D" id="3.10.350.10">
    <property type="entry name" value="LysM domain"/>
    <property type="match status" value="2"/>
</dbReference>
<dbReference type="PROSITE" id="PS51910">
    <property type="entry name" value="GH18_2"/>
    <property type="match status" value="1"/>
</dbReference>
<dbReference type="AlphaFoldDB" id="A0A1M6UVF8"/>
<dbReference type="InterPro" id="IPR017853">
    <property type="entry name" value="GH"/>
</dbReference>
<evidence type="ECO:0000313" key="5">
    <source>
        <dbReference type="Proteomes" id="UP000184016"/>
    </source>
</evidence>
<dbReference type="InterPro" id="IPR011583">
    <property type="entry name" value="Chitinase_II/V-like_cat"/>
</dbReference>
<keyword evidence="1" id="KW-0378">Hydrolase</keyword>
<proteinExistence type="predicted"/>
<dbReference type="SUPFAM" id="SSF51445">
    <property type="entry name" value="(Trans)glycosidases"/>
    <property type="match status" value="1"/>
</dbReference>
<dbReference type="SUPFAM" id="SSF54106">
    <property type="entry name" value="LysM domain"/>
    <property type="match status" value="1"/>
</dbReference>
<dbReference type="PROSITE" id="PS51782">
    <property type="entry name" value="LYSM"/>
    <property type="match status" value="1"/>
</dbReference>
<dbReference type="Pfam" id="PF01476">
    <property type="entry name" value="LysM"/>
    <property type="match status" value="2"/>
</dbReference>
<organism evidence="4 5">
    <name type="scientific">Alicyclobacillus tolerans</name>
    <dbReference type="NCBI Taxonomy" id="90970"/>
    <lineage>
        <taxon>Bacteria</taxon>
        <taxon>Bacillati</taxon>
        <taxon>Bacillota</taxon>
        <taxon>Bacilli</taxon>
        <taxon>Bacillales</taxon>
        <taxon>Alicyclobacillaceae</taxon>
        <taxon>Alicyclobacillus</taxon>
    </lineage>
</organism>
<dbReference type="GO" id="GO:0016798">
    <property type="term" value="F:hydrolase activity, acting on glycosyl bonds"/>
    <property type="evidence" value="ECO:0007669"/>
    <property type="project" value="UniProtKB-KW"/>
</dbReference>